<gene>
    <name evidence="4" type="ORF">FPZ12_016040</name>
</gene>
<dbReference type="AlphaFoldDB" id="A0A5N0V4K9"/>
<dbReference type="Gene3D" id="3.10.50.10">
    <property type="match status" value="1"/>
</dbReference>
<evidence type="ECO:0000256" key="2">
    <source>
        <dbReference type="ARBA" id="ARBA00023295"/>
    </source>
</evidence>
<evidence type="ECO:0000259" key="3">
    <source>
        <dbReference type="PROSITE" id="PS51910"/>
    </source>
</evidence>
<evidence type="ECO:0000313" key="4">
    <source>
        <dbReference type="EMBL" id="KAA9160915.1"/>
    </source>
</evidence>
<dbReference type="Gene3D" id="3.20.20.80">
    <property type="entry name" value="Glycosidases"/>
    <property type="match status" value="1"/>
</dbReference>
<dbReference type="InterPro" id="IPR041704">
    <property type="entry name" value="CFLE_GH18"/>
</dbReference>
<dbReference type="InterPro" id="IPR017853">
    <property type="entry name" value="GH"/>
</dbReference>
<dbReference type="InterPro" id="IPR011583">
    <property type="entry name" value="Chitinase_II/V-like_cat"/>
</dbReference>
<dbReference type="PANTHER" id="PTHR46066">
    <property type="entry name" value="CHITINASE DOMAIN-CONTAINING PROTEIN 1 FAMILY MEMBER"/>
    <property type="match status" value="1"/>
</dbReference>
<dbReference type="EMBL" id="VMNW02000019">
    <property type="protein sequence ID" value="KAA9160915.1"/>
    <property type="molecule type" value="Genomic_DNA"/>
</dbReference>
<comment type="caution">
    <text evidence="4">The sequence shown here is derived from an EMBL/GenBank/DDBJ whole genome shotgun (WGS) entry which is preliminary data.</text>
</comment>
<reference evidence="4" key="1">
    <citation type="submission" date="2019-09" db="EMBL/GenBank/DDBJ databases">
        <authorList>
            <person name="Teo W.F.A."/>
            <person name="Duangmal K."/>
        </authorList>
    </citation>
    <scope>NUCLEOTIDE SEQUENCE [LARGE SCALE GENOMIC DNA]</scope>
    <source>
        <strain evidence="4">K81G1</strain>
    </source>
</reference>
<protein>
    <submittedName>
        <fullName evidence="4">Peptidoglycan hydrolase</fullName>
    </submittedName>
</protein>
<dbReference type="RefSeq" id="WP_144753885.1">
    <property type="nucleotide sequence ID" value="NZ_VMNW02000019.1"/>
</dbReference>
<keyword evidence="1 4" id="KW-0378">Hydrolase</keyword>
<accession>A0A5N0V4K9</accession>
<keyword evidence="2" id="KW-0326">Glycosidase</keyword>
<dbReference type="GO" id="GO:0005975">
    <property type="term" value="P:carbohydrate metabolic process"/>
    <property type="evidence" value="ECO:0007669"/>
    <property type="project" value="InterPro"/>
</dbReference>
<organism evidence="4 5">
    <name type="scientific">Amycolatopsis acidicola</name>
    <dbReference type="NCBI Taxonomy" id="2596893"/>
    <lineage>
        <taxon>Bacteria</taxon>
        <taxon>Bacillati</taxon>
        <taxon>Actinomycetota</taxon>
        <taxon>Actinomycetes</taxon>
        <taxon>Pseudonocardiales</taxon>
        <taxon>Pseudonocardiaceae</taxon>
        <taxon>Amycolatopsis</taxon>
    </lineage>
</organism>
<sequence>MTYYAPPGPRRGPIALLLACELLAVTLLPDSGAGASSAIHTIASTPYWNIRGGTDSVLAHPDELTEASPWLYGLDERGNVVLQQGQARTDGAAQIARLRDAGIEVTPTIANVSDGHWQSALVSRILHDPEAARRHVTDVVALVERERYTGIDIDYEELTGADRDAFSGFVTQLADALHANGKRLSVDVFAKTTDAGYDQRNQAQDYAALGRAADQVRLMAYDYHWQTSAPGPIAPVSWVRSVLEYAVTQIPRAKIVLGIPLYGYDWVGHDGTPVSWLQVYGRSREFQAQVEWDGVSESPHLTYVDGQQVRHELWFENAYSASAKLDLAREFRIGGVFLWMFGPEDDLIWAKLGQHWYLAGRGRRESS</sequence>
<dbReference type="GO" id="GO:0008061">
    <property type="term" value="F:chitin binding"/>
    <property type="evidence" value="ECO:0007669"/>
    <property type="project" value="InterPro"/>
</dbReference>
<dbReference type="Proteomes" id="UP000319769">
    <property type="component" value="Unassembled WGS sequence"/>
</dbReference>
<evidence type="ECO:0000256" key="1">
    <source>
        <dbReference type="ARBA" id="ARBA00022801"/>
    </source>
</evidence>
<dbReference type="InterPro" id="IPR029070">
    <property type="entry name" value="Chitinase_insertion_sf"/>
</dbReference>
<dbReference type="InterPro" id="IPR001223">
    <property type="entry name" value="Glyco_hydro18_cat"/>
</dbReference>
<dbReference type="OrthoDB" id="99456at2"/>
<dbReference type="PANTHER" id="PTHR46066:SF2">
    <property type="entry name" value="CHITINASE DOMAIN-CONTAINING PROTEIN 1"/>
    <property type="match status" value="1"/>
</dbReference>
<proteinExistence type="predicted"/>
<dbReference type="PROSITE" id="PS51910">
    <property type="entry name" value="GH18_2"/>
    <property type="match status" value="1"/>
</dbReference>
<name>A0A5N0V4K9_9PSEU</name>
<feature type="domain" description="GH18" evidence="3">
    <location>
        <begin position="39"/>
        <end position="355"/>
    </location>
</feature>
<dbReference type="CDD" id="cd02874">
    <property type="entry name" value="GH18_CFLE_spore_hydrolase"/>
    <property type="match status" value="1"/>
</dbReference>
<evidence type="ECO:0000313" key="5">
    <source>
        <dbReference type="Proteomes" id="UP000319769"/>
    </source>
</evidence>
<dbReference type="SUPFAM" id="SSF51445">
    <property type="entry name" value="(Trans)glycosidases"/>
    <property type="match status" value="1"/>
</dbReference>
<dbReference type="GO" id="GO:0016798">
    <property type="term" value="F:hydrolase activity, acting on glycosyl bonds"/>
    <property type="evidence" value="ECO:0007669"/>
    <property type="project" value="UniProtKB-KW"/>
</dbReference>
<dbReference type="SMART" id="SM00636">
    <property type="entry name" value="Glyco_18"/>
    <property type="match status" value="1"/>
</dbReference>
<keyword evidence="5" id="KW-1185">Reference proteome</keyword>
<dbReference type="Pfam" id="PF00704">
    <property type="entry name" value="Glyco_hydro_18"/>
    <property type="match status" value="1"/>
</dbReference>